<feature type="transmembrane region" description="Helical" evidence="1">
    <location>
        <begin position="6"/>
        <end position="23"/>
    </location>
</feature>
<evidence type="ECO:0000313" key="2">
    <source>
        <dbReference type="EMBL" id="TKZ36406.1"/>
    </source>
</evidence>
<dbReference type="RefSeq" id="WP_137997134.1">
    <property type="nucleotide sequence ID" value="NZ_SJDU01000003.1"/>
</dbReference>
<comment type="caution">
    <text evidence="2">The sequence shown here is derived from an EMBL/GenBank/DDBJ whole genome shotgun (WGS) entry which is preliminary data.</text>
</comment>
<reference evidence="2 3" key="1">
    <citation type="journal article" date="2019" name="Anaerobe">
        <title>Brachyspira catarrhinii sp. nov., an anaerobic intestinal spirochaete isolated from vervet monkeys may have been misidentified as Brachyspira aalborgi in previous studies.</title>
        <authorList>
            <person name="Phillips N.D."/>
            <person name="La T."/>
            <person name="Hampson D.J."/>
        </authorList>
    </citation>
    <scope>NUCLEOTIDE SEQUENCE [LARGE SCALE GENOMIC DNA]</scope>
    <source>
        <strain evidence="2 3">Z12</strain>
    </source>
</reference>
<name>A0ABY2TUI4_9SPIR</name>
<gene>
    <name evidence="2" type="ORF">EZH24_00270</name>
</gene>
<keyword evidence="1" id="KW-0472">Membrane</keyword>
<sequence length="335" mass="39433">MLRKLIYYNIFLFYFISLSLFCQETNYSLKNKMNNYEKKVKMQWEYNPFKNYATDRYFSSWIDPNAYNSKFWFGTIFNIKEMYPNKNFNFDKMILYYQPTLATEVTPISFKYNEKHRFKIGVGYLTHFFFSHYGGGFRQHYGASLMYGTYVQVDAFFDYIYDNTFKFRFSPLRHVCSHIAGDILGDDTLYDKSTDGSIDAGFEQMQLSAHYKYGWFTFYGGTVFAITGINKSNFVNLFGIFSGIDLRVPIWGEISFIAGLYLAANLDKINTMERDLTGQRLISSYTEWTPSISVGTGIEIHRIIIGIKYQYERSKQLYAHKKIESKFGLEASLYF</sequence>
<dbReference type="EMBL" id="SJDU01000003">
    <property type="protein sequence ID" value="TKZ36406.1"/>
    <property type="molecule type" value="Genomic_DNA"/>
</dbReference>
<keyword evidence="3" id="KW-1185">Reference proteome</keyword>
<dbReference type="Proteomes" id="UP000310168">
    <property type="component" value="Unassembled WGS sequence"/>
</dbReference>
<accession>A0ABY2TUI4</accession>
<evidence type="ECO:0000313" key="3">
    <source>
        <dbReference type="Proteomes" id="UP000310168"/>
    </source>
</evidence>
<proteinExistence type="predicted"/>
<keyword evidence="1" id="KW-1133">Transmembrane helix</keyword>
<keyword evidence="1" id="KW-0812">Transmembrane</keyword>
<protein>
    <submittedName>
        <fullName evidence="2">Uncharacterized protein</fullName>
    </submittedName>
</protein>
<organism evidence="2 3">
    <name type="scientific">Brachyspira catarrhinii</name>
    <dbReference type="NCBI Taxonomy" id="2528966"/>
    <lineage>
        <taxon>Bacteria</taxon>
        <taxon>Pseudomonadati</taxon>
        <taxon>Spirochaetota</taxon>
        <taxon>Spirochaetia</taxon>
        <taxon>Brachyspirales</taxon>
        <taxon>Brachyspiraceae</taxon>
        <taxon>Brachyspira</taxon>
    </lineage>
</organism>
<evidence type="ECO:0000256" key="1">
    <source>
        <dbReference type="SAM" id="Phobius"/>
    </source>
</evidence>